<comment type="similarity">
    <text evidence="2">Belongs to the FlgN family.</text>
</comment>
<keyword evidence="4" id="KW-0282">Flagellum</keyword>
<dbReference type="Gene3D" id="1.20.58.300">
    <property type="entry name" value="FlgN-like"/>
    <property type="match status" value="1"/>
</dbReference>
<keyword evidence="4" id="KW-0969">Cilium</keyword>
<keyword evidence="4" id="KW-0966">Cell projection</keyword>
<evidence type="ECO:0000256" key="1">
    <source>
        <dbReference type="ARBA" id="ARBA00002397"/>
    </source>
</evidence>
<protein>
    <submittedName>
        <fullName evidence="4">Flagella synthesis protein FlgN</fullName>
    </submittedName>
</protein>
<keyword evidence="3" id="KW-1005">Bacterial flagellum biogenesis</keyword>
<comment type="function">
    <text evidence="1">Required for the efficient initiation of filament assembly.</text>
</comment>
<name>A0A1I2HZJ6_9GAMM</name>
<dbReference type="EMBL" id="FONH01000014">
    <property type="protein sequence ID" value="SFF35392.1"/>
    <property type="molecule type" value="Genomic_DNA"/>
</dbReference>
<gene>
    <name evidence="4" type="ORF">SAMN02799615_03241</name>
</gene>
<keyword evidence="5" id="KW-1185">Reference proteome</keyword>
<organism evidence="4 5">
    <name type="scientific">Dyella marensis</name>
    <dbReference type="NCBI Taxonomy" id="500610"/>
    <lineage>
        <taxon>Bacteria</taxon>
        <taxon>Pseudomonadati</taxon>
        <taxon>Pseudomonadota</taxon>
        <taxon>Gammaproteobacteria</taxon>
        <taxon>Lysobacterales</taxon>
        <taxon>Rhodanobacteraceae</taxon>
        <taxon>Dyella</taxon>
    </lineage>
</organism>
<dbReference type="STRING" id="500610.SAMN02799615_03241"/>
<dbReference type="AlphaFoldDB" id="A0A1I2HZJ6"/>
<dbReference type="GO" id="GO:0044780">
    <property type="term" value="P:bacterial-type flagellum assembly"/>
    <property type="evidence" value="ECO:0007669"/>
    <property type="project" value="InterPro"/>
</dbReference>
<evidence type="ECO:0000256" key="3">
    <source>
        <dbReference type="ARBA" id="ARBA00022795"/>
    </source>
</evidence>
<dbReference type="InterPro" id="IPR007809">
    <property type="entry name" value="FlgN-like"/>
</dbReference>
<dbReference type="Proteomes" id="UP000199477">
    <property type="component" value="Unassembled WGS sequence"/>
</dbReference>
<dbReference type="InterPro" id="IPR036679">
    <property type="entry name" value="FlgN-like_sf"/>
</dbReference>
<sequence>MSADLRHEMADAFDAVLGDMRQAASRLTAALAAERDALERADADALHLAGQDKQAQLDRLEQLDAERQQLARAVAATTPAQRAAWEGVMSTLADCRHANQSNGQIVGQRLRQVRQALAVLTGGAESGVYGPGGTLRIDHRSLSLAEA</sequence>
<evidence type="ECO:0000256" key="2">
    <source>
        <dbReference type="ARBA" id="ARBA00007703"/>
    </source>
</evidence>
<dbReference type="SUPFAM" id="SSF140566">
    <property type="entry name" value="FlgN-like"/>
    <property type="match status" value="1"/>
</dbReference>
<evidence type="ECO:0000313" key="4">
    <source>
        <dbReference type="EMBL" id="SFF35392.1"/>
    </source>
</evidence>
<proteinExistence type="inferred from homology"/>
<evidence type="ECO:0000313" key="5">
    <source>
        <dbReference type="Proteomes" id="UP000199477"/>
    </source>
</evidence>
<accession>A0A1I2HZJ6</accession>
<reference evidence="5" key="1">
    <citation type="submission" date="2016-10" db="EMBL/GenBank/DDBJ databases">
        <authorList>
            <person name="Varghese N."/>
            <person name="Submissions S."/>
        </authorList>
    </citation>
    <scope>NUCLEOTIDE SEQUENCE [LARGE SCALE GENOMIC DNA]</scope>
    <source>
        <strain evidence="5">UNC178MFTsu3.1</strain>
    </source>
</reference>
<dbReference type="RefSeq" id="WP_026636774.1">
    <property type="nucleotide sequence ID" value="NZ_FONH01000014.1"/>
</dbReference>
<dbReference type="Pfam" id="PF05130">
    <property type="entry name" value="FlgN"/>
    <property type="match status" value="1"/>
</dbReference>